<dbReference type="AlphaFoldDB" id="F3L592"/>
<proteinExistence type="inferred from homology"/>
<evidence type="ECO:0000256" key="5">
    <source>
        <dbReference type="ARBA" id="ARBA00022989"/>
    </source>
</evidence>
<accession>F3L592</accession>
<evidence type="ECO:0000256" key="2">
    <source>
        <dbReference type="ARBA" id="ARBA00006156"/>
    </source>
</evidence>
<evidence type="ECO:0000256" key="4">
    <source>
        <dbReference type="ARBA" id="ARBA00022692"/>
    </source>
</evidence>
<protein>
    <submittedName>
        <fullName evidence="7">Uncharacterized protein</fullName>
    </submittedName>
</protein>
<gene>
    <name evidence="7" type="ORF">IMCC3088_23</name>
</gene>
<comment type="caution">
    <text evidence="7">The sequence shown here is derived from an EMBL/GenBank/DDBJ whole genome shotgun (WGS) entry which is preliminary data.</text>
</comment>
<dbReference type="Proteomes" id="UP000005615">
    <property type="component" value="Unassembled WGS sequence"/>
</dbReference>
<keyword evidence="3" id="KW-1003">Cell membrane</keyword>
<keyword evidence="5" id="KW-1133">Transmembrane helix</keyword>
<name>F3L592_9GAMM</name>
<keyword evidence="6" id="KW-0472">Membrane</keyword>
<reference evidence="7 8" key="1">
    <citation type="journal article" date="2011" name="J. Bacteriol.">
        <title>Genome sequence of strain IMCC3088, a proteorhodopsin-containing marine bacterium belonging to the OM60/NOR5 clade.</title>
        <authorList>
            <person name="Jang Y."/>
            <person name="Oh H.M."/>
            <person name="Kang I."/>
            <person name="Lee K."/>
            <person name="Yang S.J."/>
            <person name="Cho J.C."/>
        </authorList>
    </citation>
    <scope>NUCLEOTIDE SEQUENCE [LARGE SCALE GENOMIC DNA]</scope>
    <source>
        <strain evidence="7 8">IMCC3088</strain>
    </source>
</reference>
<evidence type="ECO:0000256" key="6">
    <source>
        <dbReference type="ARBA" id="ARBA00023136"/>
    </source>
</evidence>
<keyword evidence="4" id="KW-0812">Transmembrane</keyword>
<dbReference type="GO" id="GO:0005886">
    <property type="term" value="C:plasma membrane"/>
    <property type="evidence" value="ECO:0007669"/>
    <property type="project" value="UniProtKB-SubCell"/>
</dbReference>
<keyword evidence="8" id="KW-1185">Reference proteome</keyword>
<evidence type="ECO:0000313" key="7">
    <source>
        <dbReference type="EMBL" id="EGG28506.1"/>
    </source>
</evidence>
<evidence type="ECO:0000256" key="1">
    <source>
        <dbReference type="ARBA" id="ARBA00004651"/>
    </source>
</evidence>
<comment type="similarity">
    <text evidence="2">Belongs to the FliQ/MopD/SpaQ family.</text>
</comment>
<dbReference type="Pfam" id="PF01313">
    <property type="entry name" value="Bac_export_3"/>
    <property type="match status" value="1"/>
</dbReference>
<evidence type="ECO:0000313" key="8">
    <source>
        <dbReference type="Proteomes" id="UP000005615"/>
    </source>
</evidence>
<organism evidence="7 8">
    <name type="scientific">Aequoribacter fuscus</name>
    <dbReference type="NCBI Taxonomy" id="2518989"/>
    <lineage>
        <taxon>Bacteria</taxon>
        <taxon>Pseudomonadati</taxon>
        <taxon>Pseudomonadota</taxon>
        <taxon>Gammaproteobacteria</taxon>
        <taxon>Cellvibrionales</taxon>
        <taxon>Halieaceae</taxon>
        <taxon>Aequoribacter</taxon>
    </lineage>
</organism>
<comment type="subcellular location">
    <subcellularLocation>
        <location evidence="1">Cell membrane</location>
        <topology evidence="1">Multi-pass membrane protein</topology>
    </subcellularLocation>
</comment>
<dbReference type="STRING" id="2518989.IMCC3088_23"/>
<dbReference type="GO" id="GO:0009306">
    <property type="term" value="P:protein secretion"/>
    <property type="evidence" value="ECO:0007669"/>
    <property type="project" value="InterPro"/>
</dbReference>
<evidence type="ECO:0000256" key="3">
    <source>
        <dbReference type="ARBA" id="ARBA00022475"/>
    </source>
</evidence>
<sequence length="44" mass="5133">MTLSFIPKLIAIALALAIFGEWQLATMVEFYESIFERVQYMFLS</sequence>
<dbReference type="EMBL" id="AEIG01000100">
    <property type="protein sequence ID" value="EGG28506.1"/>
    <property type="molecule type" value="Genomic_DNA"/>
</dbReference>
<dbReference type="InterPro" id="IPR002191">
    <property type="entry name" value="Bac_export_3"/>
</dbReference>